<evidence type="ECO:0000259" key="6">
    <source>
        <dbReference type="Pfam" id="PF01061"/>
    </source>
</evidence>
<dbReference type="PANTHER" id="PTHR43027">
    <property type="entry name" value="DOXORUBICIN RESISTANCE ABC TRANSPORTER PERMEASE PROTEIN DRRC-RELATED"/>
    <property type="match status" value="1"/>
</dbReference>
<feature type="transmembrane region" description="Helical" evidence="5">
    <location>
        <begin position="187"/>
        <end position="214"/>
    </location>
</feature>
<comment type="caution">
    <text evidence="7">The sequence shown here is derived from an EMBL/GenBank/DDBJ whole genome shotgun (WGS) entry which is preliminary data.</text>
</comment>
<evidence type="ECO:0000313" key="7">
    <source>
        <dbReference type="EMBL" id="RDG39803.1"/>
    </source>
</evidence>
<evidence type="ECO:0000313" key="8">
    <source>
        <dbReference type="Proteomes" id="UP000253741"/>
    </source>
</evidence>
<organism evidence="7 8">
    <name type="scientific">Streptomyces corynorhini</name>
    <dbReference type="NCBI Taxonomy" id="2282652"/>
    <lineage>
        <taxon>Bacteria</taxon>
        <taxon>Bacillati</taxon>
        <taxon>Actinomycetota</taxon>
        <taxon>Actinomycetes</taxon>
        <taxon>Kitasatosporales</taxon>
        <taxon>Streptomycetaceae</taxon>
        <taxon>Streptomyces</taxon>
    </lineage>
</organism>
<dbReference type="GO" id="GO:0016020">
    <property type="term" value="C:membrane"/>
    <property type="evidence" value="ECO:0007669"/>
    <property type="project" value="UniProtKB-SubCell"/>
</dbReference>
<gene>
    <name evidence="7" type="ORF">DVH02_01845</name>
</gene>
<dbReference type="Pfam" id="PF01061">
    <property type="entry name" value="ABC2_membrane"/>
    <property type="match status" value="1"/>
</dbReference>
<comment type="subcellular location">
    <subcellularLocation>
        <location evidence="1">Membrane</location>
        <topology evidence="1">Multi-pass membrane protein</topology>
    </subcellularLocation>
</comment>
<protein>
    <submittedName>
        <fullName evidence="7">ABC transporter permease</fullName>
    </submittedName>
</protein>
<dbReference type="OrthoDB" id="4295944at2"/>
<dbReference type="InterPro" id="IPR052902">
    <property type="entry name" value="ABC-2_transporter"/>
</dbReference>
<evidence type="ECO:0000256" key="3">
    <source>
        <dbReference type="ARBA" id="ARBA00022989"/>
    </source>
</evidence>
<evidence type="ECO:0000256" key="1">
    <source>
        <dbReference type="ARBA" id="ARBA00004141"/>
    </source>
</evidence>
<evidence type="ECO:0000256" key="2">
    <source>
        <dbReference type="ARBA" id="ARBA00022692"/>
    </source>
</evidence>
<keyword evidence="2 5" id="KW-0812">Transmembrane</keyword>
<feature type="transmembrane region" description="Helical" evidence="5">
    <location>
        <begin position="151"/>
        <end position="175"/>
    </location>
</feature>
<name>A0A370BJ55_9ACTN</name>
<dbReference type="InterPro" id="IPR013525">
    <property type="entry name" value="ABC2_TM"/>
</dbReference>
<feature type="transmembrane region" description="Helical" evidence="5">
    <location>
        <begin position="234"/>
        <end position="254"/>
    </location>
</feature>
<keyword evidence="8" id="KW-1185">Reference proteome</keyword>
<reference evidence="7 8" key="1">
    <citation type="submission" date="2018-07" db="EMBL/GenBank/DDBJ databases">
        <title>Streptomyces species from bats.</title>
        <authorList>
            <person name="Dunlap C."/>
        </authorList>
    </citation>
    <scope>NUCLEOTIDE SEQUENCE [LARGE SCALE GENOMIC DNA]</scope>
    <source>
        <strain evidence="7 8">AC230</strain>
    </source>
</reference>
<proteinExistence type="predicted"/>
<keyword evidence="4 5" id="KW-0472">Membrane</keyword>
<dbReference type="PANTHER" id="PTHR43027:SF1">
    <property type="entry name" value="DOXORUBICIN RESISTANCE ABC TRANSPORTER PERMEASE PROTEIN DRRC-RELATED"/>
    <property type="match status" value="1"/>
</dbReference>
<evidence type="ECO:0000256" key="4">
    <source>
        <dbReference type="ARBA" id="ARBA00023136"/>
    </source>
</evidence>
<evidence type="ECO:0000256" key="5">
    <source>
        <dbReference type="SAM" id="Phobius"/>
    </source>
</evidence>
<feature type="transmembrane region" description="Helical" evidence="5">
    <location>
        <begin position="38"/>
        <end position="57"/>
    </location>
</feature>
<dbReference type="GO" id="GO:0140359">
    <property type="term" value="F:ABC-type transporter activity"/>
    <property type="evidence" value="ECO:0007669"/>
    <property type="project" value="InterPro"/>
</dbReference>
<sequence length="270" mass="28482">MRKGPRDAPSEYLDRLRTVLAVLYESARVQAVLTRGSPAVVVLAGVQPAALLLLALPHGAPRSDASTRVLISVLVTCLWGGLVWMAGGIIRRDIVQGTMSRSVVGVRDPRLVLIGKCAGAVTFTCCVLAVVGTAVSLLLGVRPRVADPGLLLVGLVAVVCSAISMGTLLSCVFVLTRHGVHMGNALLYPVYILGGTLIPGELLPAWLRWVALLVPLRWAKEYMVAAALGSPTGAALWATAALTAVHLLAGLMLFRKVVDRARARGTLEFT</sequence>
<dbReference type="AlphaFoldDB" id="A0A370BJ55"/>
<dbReference type="Proteomes" id="UP000253741">
    <property type="component" value="Unassembled WGS sequence"/>
</dbReference>
<feature type="transmembrane region" description="Helical" evidence="5">
    <location>
        <begin position="69"/>
        <end position="90"/>
    </location>
</feature>
<accession>A0A370BJ55</accession>
<feature type="domain" description="ABC-2 type transporter transmembrane" evidence="6">
    <location>
        <begin position="70"/>
        <end position="225"/>
    </location>
</feature>
<feature type="transmembrane region" description="Helical" evidence="5">
    <location>
        <begin position="111"/>
        <end position="139"/>
    </location>
</feature>
<dbReference type="EMBL" id="QQNA01000009">
    <property type="protein sequence ID" value="RDG39803.1"/>
    <property type="molecule type" value="Genomic_DNA"/>
</dbReference>
<keyword evidence="3 5" id="KW-1133">Transmembrane helix</keyword>
<dbReference type="RefSeq" id="WP_114621886.1">
    <property type="nucleotide sequence ID" value="NZ_QQNA01000009.1"/>
</dbReference>